<evidence type="ECO:0000313" key="3">
    <source>
        <dbReference type="Proteomes" id="UP001243009"/>
    </source>
</evidence>
<gene>
    <name evidence="2" type="ORF">Q7A36_23125</name>
</gene>
<name>A0ABT9E520_9PROT</name>
<dbReference type="RefSeq" id="WP_305106119.1">
    <property type="nucleotide sequence ID" value="NZ_JAUTWS010000026.1"/>
</dbReference>
<comment type="caution">
    <text evidence="2">The sequence shown here is derived from an EMBL/GenBank/DDBJ whole genome shotgun (WGS) entry which is preliminary data.</text>
</comment>
<evidence type="ECO:0000313" key="2">
    <source>
        <dbReference type="EMBL" id="MDO9711262.1"/>
    </source>
</evidence>
<organism evidence="2 3">
    <name type="scientific">Paracraurococcus lichenis</name>
    <dbReference type="NCBI Taxonomy" id="3064888"/>
    <lineage>
        <taxon>Bacteria</taxon>
        <taxon>Pseudomonadati</taxon>
        <taxon>Pseudomonadota</taxon>
        <taxon>Alphaproteobacteria</taxon>
        <taxon>Acetobacterales</taxon>
        <taxon>Roseomonadaceae</taxon>
        <taxon>Paracraurococcus</taxon>
    </lineage>
</organism>
<protein>
    <recommendedName>
        <fullName evidence="1">DUF6968 domain-containing protein</fullName>
    </recommendedName>
</protein>
<dbReference type="InterPro" id="IPR054241">
    <property type="entry name" value="DUF6968"/>
</dbReference>
<dbReference type="Pfam" id="PF22302">
    <property type="entry name" value="DUF6968"/>
    <property type="match status" value="1"/>
</dbReference>
<evidence type="ECO:0000259" key="1">
    <source>
        <dbReference type="Pfam" id="PF22302"/>
    </source>
</evidence>
<dbReference type="Proteomes" id="UP001243009">
    <property type="component" value="Unassembled WGS sequence"/>
</dbReference>
<dbReference type="EMBL" id="JAUTWS010000026">
    <property type="protein sequence ID" value="MDO9711262.1"/>
    <property type="molecule type" value="Genomic_DNA"/>
</dbReference>
<reference evidence="2 3" key="1">
    <citation type="submission" date="2023-08" db="EMBL/GenBank/DDBJ databases">
        <title>The draft genome sequence of Paracraurococcus sp. LOR1-02.</title>
        <authorList>
            <person name="Kingkaew E."/>
            <person name="Tanasupawat S."/>
        </authorList>
    </citation>
    <scope>NUCLEOTIDE SEQUENCE [LARGE SCALE GENOMIC DNA]</scope>
    <source>
        <strain evidence="2 3">LOR1-02</strain>
    </source>
</reference>
<sequence length="107" mass="12028">MVPIASRVLQTALGDMRIELFLPERLYGDVACRYRIIGPRTKKEARAMGVDGFQALQLVMTRIAADLRASPEFEAGGLRWLDRENPGFPLPEIIEDAGWTVDQQKRG</sequence>
<feature type="domain" description="DUF6968" evidence="1">
    <location>
        <begin position="6"/>
        <end position="89"/>
    </location>
</feature>
<proteinExistence type="predicted"/>
<keyword evidence="3" id="KW-1185">Reference proteome</keyword>
<accession>A0ABT9E520</accession>